<dbReference type="EMBL" id="JACXVP010000001">
    <property type="protein sequence ID" value="KAG5630940.1"/>
    <property type="molecule type" value="Genomic_DNA"/>
</dbReference>
<gene>
    <name evidence="1" type="ORF">H5410_002657</name>
</gene>
<keyword evidence="2" id="KW-1185">Reference proteome</keyword>
<dbReference type="PANTHER" id="PTHR48434:SF1">
    <property type="entry name" value="(RAPE) HYPOTHETICAL PROTEIN"/>
    <property type="match status" value="1"/>
</dbReference>
<evidence type="ECO:0000313" key="2">
    <source>
        <dbReference type="Proteomes" id="UP000824120"/>
    </source>
</evidence>
<evidence type="ECO:0000313" key="1">
    <source>
        <dbReference type="EMBL" id="KAG5630940.1"/>
    </source>
</evidence>
<dbReference type="OrthoDB" id="1743486at2759"/>
<sequence>MKERQMSLNKVPTNFTYWDYIHAFSKVLCYNNERHKHSWFIKVCSKIFEGPIPNWFLNWWSYHGPTIKILPDPFLKLYKDWVKVSPDLNKLNHIDHICYIEQIEQIFFFFIEFSIPWIHKWTPEAGYTEEQIPCLYRVYYNNFWNKMMKKDSKLKELHGQELLDFITQKIQDYSTETHKIVVADPSVKNIARRIFIQDGNTNDMINDYLEEDAQEVKNTQPCGDSVQQMEDFLFILKRKDVTSLAIQHISPIEPLGGQARNRAASLHTLSSVISADNKIKIDPRHNIVSYNDKSSDIFDKDIPSASEMDFNLNDI</sequence>
<dbReference type="AlphaFoldDB" id="A0A9J6B2S7"/>
<dbReference type="Proteomes" id="UP000824120">
    <property type="component" value="Chromosome 1"/>
</dbReference>
<protein>
    <submittedName>
        <fullName evidence="1">Uncharacterized protein</fullName>
    </submittedName>
</protein>
<comment type="caution">
    <text evidence="1">The sequence shown here is derived from an EMBL/GenBank/DDBJ whole genome shotgun (WGS) entry which is preliminary data.</text>
</comment>
<dbReference type="PANTHER" id="PTHR48434">
    <property type="entry name" value="(RAPE) HYPOTHETICAL PROTEIN"/>
    <property type="match status" value="1"/>
</dbReference>
<proteinExistence type="predicted"/>
<organism evidence="1 2">
    <name type="scientific">Solanum commersonii</name>
    <name type="common">Commerson's wild potato</name>
    <name type="synonym">Commerson's nightshade</name>
    <dbReference type="NCBI Taxonomy" id="4109"/>
    <lineage>
        <taxon>Eukaryota</taxon>
        <taxon>Viridiplantae</taxon>
        <taxon>Streptophyta</taxon>
        <taxon>Embryophyta</taxon>
        <taxon>Tracheophyta</taxon>
        <taxon>Spermatophyta</taxon>
        <taxon>Magnoliopsida</taxon>
        <taxon>eudicotyledons</taxon>
        <taxon>Gunneridae</taxon>
        <taxon>Pentapetalae</taxon>
        <taxon>asterids</taxon>
        <taxon>lamiids</taxon>
        <taxon>Solanales</taxon>
        <taxon>Solanaceae</taxon>
        <taxon>Solanoideae</taxon>
        <taxon>Solaneae</taxon>
        <taxon>Solanum</taxon>
    </lineage>
</organism>
<reference evidence="1 2" key="1">
    <citation type="submission" date="2020-09" db="EMBL/GenBank/DDBJ databases">
        <title>De no assembly of potato wild relative species, Solanum commersonii.</title>
        <authorList>
            <person name="Cho K."/>
        </authorList>
    </citation>
    <scope>NUCLEOTIDE SEQUENCE [LARGE SCALE GENOMIC DNA]</scope>
    <source>
        <strain evidence="1">LZ3.2</strain>
        <tissue evidence="1">Leaf</tissue>
    </source>
</reference>
<accession>A0A9J6B2S7</accession>
<name>A0A9J6B2S7_SOLCO</name>